<organism evidence="1">
    <name type="scientific">freshwater metagenome</name>
    <dbReference type="NCBI Taxonomy" id="449393"/>
    <lineage>
        <taxon>unclassified sequences</taxon>
        <taxon>metagenomes</taxon>
        <taxon>ecological metagenomes</taxon>
    </lineage>
</organism>
<evidence type="ECO:0000313" key="1">
    <source>
        <dbReference type="EMBL" id="CAB4539336.1"/>
    </source>
</evidence>
<gene>
    <name evidence="1" type="ORF">UFOPK1380_00952</name>
</gene>
<sequence>MISADSKYFAADAANCIIKTAPKPKFGAMSAPTFGWFESHDLIVASFASSKPVVPTTTEIS</sequence>
<accession>A0A6J6BK70</accession>
<proteinExistence type="predicted"/>
<dbReference type="AlphaFoldDB" id="A0A6J6BK70"/>
<protein>
    <submittedName>
        <fullName evidence="1">Unannotated protein</fullName>
    </submittedName>
</protein>
<reference evidence="1" key="1">
    <citation type="submission" date="2020-05" db="EMBL/GenBank/DDBJ databases">
        <authorList>
            <person name="Chiriac C."/>
            <person name="Salcher M."/>
            <person name="Ghai R."/>
            <person name="Kavagutti S V."/>
        </authorList>
    </citation>
    <scope>NUCLEOTIDE SEQUENCE</scope>
</reference>
<name>A0A6J6BK70_9ZZZZ</name>
<dbReference type="EMBL" id="CAEZSC010000062">
    <property type="protein sequence ID" value="CAB4539336.1"/>
    <property type="molecule type" value="Genomic_DNA"/>
</dbReference>